<dbReference type="EMBL" id="CM023481">
    <property type="protein sequence ID" value="KAH6943980.1"/>
    <property type="molecule type" value="Genomic_DNA"/>
</dbReference>
<evidence type="ECO:0000313" key="1">
    <source>
        <dbReference type="EMBL" id="KAH6943980.1"/>
    </source>
</evidence>
<dbReference type="Proteomes" id="UP000821845">
    <property type="component" value="Chromosome 1"/>
</dbReference>
<sequence length="267" mass="29706">MMSIVSVDAVPTHLLDKAAVDRNYDFLPSFDADDGAFGRQLLETRKRRFEKLRRMMYTDPEKIKRRSEISMPILAVNAFYTPVFHSPFAVDTDEAAINYGSLGRIVGHELSHAFHVGLSSIDEHVQPLTLYSPSSRKEFLARLNCLAQQVNDGSGSQTLGNNSISEAFADNAGLEKAYLAFKALMQSDPLTYSRPANPLGYTAQQLFFVSGCFVFCAFQGYAFDQNAIYPPPFLRCNTPAMNTRDFGVAFSCAQGAPMNPIIRCNFH</sequence>
<evidence type="ECO:0000313" key="2">
    <source>
        <dbReference type="Proteomes" id="UP000821845"/>
    </source>
</evidence>
<accession>A0ACB7TAX0</accession>
<keyword evidence="2" id="KW-1185">Reference proteome</keyword>
<reference evidence="1" key="1">
    <citation type="submission" date="2020-05" db="EMBL/GenBank/DDBJ databases">
        <title>Large-scale comparative analyses of tick genomes elucidate their genetic diversity and vector capacities.</title>
        <authorList>
            <person name="Jia N."/>
            <person name="Wang J."/>
            <person name="Shi W."/>
            <person name="Du L."/>
            <person name="Sun Y."/>
            <person name="Zhan W."/>
            <person name="Jiang J."/>
            <person name="Wang Q."/>
            <person name="Zhang B."/>
            <person name="Ji P."/>
            <person name="Sakyi L.B."/>
            <person name="Cui X."/>
            <person name="Yuan T."/>
            <person name="Jiang B."/>
            <person name="Yang W."/>
            <person name="Lam T.T.-Y."/>
            <person name="Chang Q."/>
            <person name="Ding S."/>
            <person name="Wang X."/>
            <person name="Zhu J."/>
            <person name="Ruan X."/>
            <person name="Zhao L."/>
            <person name="Wei J."/>
            <person name="Que T."/>
            <person name="Du C."/>
            <person name="Cheng J."/>
            <person name="Dai P."/>
            <person name="Han X."/>
            <person name="Huang E."/>
            <person name="Gao Y."/>
            <person name="Liu J."/>
            <person name="Shao H."/>
            <person name="Ye R."/>
            <person name="Li L."/>
            <person name="Wei W."/>
            <person name="Wang X."/>
            <person name="Wang C."/>
            <person name="Yang T."/>
            <person name="Huo Q."/>
            <person name="Li W."/>
            <person name="Guo W."/>
            <person name="Chen H."/>
            <person name="Zhou L."/>
            <person name="Ni X."/>
            <person name="Tian J."/>
            <person name="Zhou Y."/>
            <person name="Sheng Y."/>
            <person name="Liu T."/>
            <person name="Pan Y."/>
            <person name="Xia L."/>
            <person name="Li J."/>
            <person name="Zhao F."/>
            <person name="Cao W."/>
        </authorList>
    </citation>
    <scope>NUCLEOTIDE SEQUENCE</scope>
    <source>
        <strain evidence="1">Hyas-2018</strain>
    </source>
</reference>
<comment type="caution">
    <text evidence="1">The sequence shown here is derived from an EMBL/GenBank/DDBJ whole genome shotgun (WGS) entry which is preliminary data.</text>
</comment>
<protein>
    <submittedName>
        <fullName evidence="1">Uncharacterized protein</fullName>
    </submittedName>
</protein>
<proteinExistence type="predicted"/>
<gene>
    <name evidence="1" type="ORF">HPB50_001089</name>
</gene>
<organism evidence="1 2">
    <name type="scientific">Hyalomma asiaticum</name>
    <name type="common">Tick</name>
    <dbReference type="NCBI Taxonomy" id="266040"/>
    <lineage>
        <taxon>Eukaryota</taxon>
        <taxon>Metazoa</taxon>
        <taxon>Ecdysozoa</taxon>
        <taxon>Arthropoda</taxon>
        <taxon>Chelicerata</taxon>
        <taxon>Arachnida</taxon>
        <taxon>Acari</taxon>
        <taxon>Parasitiformes</taxon>
        <taxon>Ixodida</taxon>
        <taxon>Ixodoidea</taxon>
        <taxon>Ixodidae</taxon>
        <taxon>Hyalomminae</taxon>
        <taxon>Hyalomma</taxon>
    </lineage>
</organism>
<name>A0ACB7TAX0_HYAAI</name>